<gene>
    <name evidence="1" type="ORF">MML48_3g00013908</name>
</gene>
<protein>
    <submittedName>
        <fullName evidence="1">1-acylglycerol-3-phosphate acyltransferase-related</fullName>
    </submittedName>
</protein>
<reference evidence="1" key="1">
    <citation type="submission" date="2022-04" db="EMBL/GenBank/DDBJ databases">
        <title>Chromosome-scale genome assembly of Holotrichia oblita Faldermann.</title>
        <authorList>
            <person name="Rongchong L."/>
        </authorList>
    </citation>
    <scope>NUCLEOTIDE SEQUENCE</scope>
    <source>
        <strain evidence="1">81SQS9</strain>
    </source>
</reference>
<keyword evidence="1" id="KW-0012">Acyltransferase</keyword>
<organism evidence="1 2">
    <name type="scientific">Holotrichia oblita</name>
    <name type="common">Chafer beetle</name>
    <dbReference type="NCBI Taxonomy" id="644536"/>
    <lineage>
        <taxon>Eukaryota</taxon>
        <taxon>Metazoa</taxon>
        <taxon>Ecdysozoa</taxon>
        <taxon>Arthropoda</taxon>
        <taxon>Hexapoda</taxon>
        <taxon>Insecta</taxon>
        <taxon>Pterygota</taxon>
        <taxon>Neoptera</taxon>
        <taxon>Endopterygota</taxon>
        <taxon>Coleoptera</taxon>
        <taxon>Polyphaga</taxon>
        <taxon>Scarabaeiformia</taxon>
        <taxon>Scarabaeidae</taxon>
        <taxon>Melolonthinae</taxon>
        <taxon>Holotrichia</taxon>
    </lineage>
</organism>
<sequence>MTSRTLTLLFKICFIVSFLVTSLVALAIAILLYFTLRFVNLDLYRKALWYLMVVAYAHVTFVTDWWSLLELNLYMNDEDFRKYFGKEHALLIINHSYDIDWLPLLSICARMNLLGNIKIFIKRSLQYIPILGWSFILSEYVLLYRSYRQDEKIIQDAIRNYATYPYPLWVRKTLLLYPEGTWATEDNLEKSRVYAERMNLAQLKHHLQPRTTGFTTTLKEMRGHIKAIYNVEIAFRRGPAQPSCSNILKGKQLVSDIYIKRISEDDIPTDSLEQERLLREMFQTKDKLRNSYIETGSFFTTSHVPVEGHFKLERPFYIIVVVFFACCSIIVTSLLYWLICLYQVHGFAIPFYIFMAISAGSIMIFNIGIKATVIQN</sequence>
<proteinExistence type="predicted"/>
<comment type="caution">
    <text evidence="1">The sequence shown here is derived from an EMBL/GenBank/DDBJ whole genome shotgun (WGS) entry which is preliminary data.</text>
</comment>
<evidence type="ECO:0000313" key="1">
    <source>
        <dbReference type="EMBL" id="KAI4464150.1"/>
    </source>
</evidence>
<name>A0ACB9TBE4_HOLOL</name>
<dbReference type="EMBL" id="CM043017">
    <property type="protein sequence ID" value="KAI4464150.1"/>
    <property type="molecule type" value="Genomic_DNA"/>
</dbReference>
<keyword evidence="2" id="KW-1185">Reference proteome</keyword>
<dbReference type="Proteomes" id="UP001056778">
    <property type="component" value="Chromosome 3"/>
</dbReference>
<evidence type="ECO:0000313" key="2">
    <source>
        <dbReference type="Proteomes" id="UP001056778"/>
    </source>
</evidence>
<keyword evidence="1" id="KW-0808">Transferase</keyword>
<accession>A0ACB9TBE4</accession>